<dbReference type="EMBL" id="BARW01006670">
    <property type="protein sequence ID" value="GAI79158.1"/>
    <property type="molecule type" value="Genomic_DNA"/>
</dbReference>
<comment type="caution">
    <text evidence="1">The sequence shown here is derived from an EMBL/GenBank/DDBJ whole genome shotgun (WGS) entry which is preliminary data.</text>
</comment>
<dbReference type="InterPro" id="IPR004665">
    <property type="entry name" value="Term_rho"/>
</dbReference>
<organism evidence="1">
    <name type="scientific">marine sediment metagenome</name>
    <dbReference type="NCBI Taxonomy" id="412755"/>
    <lineage>
        <taxon>unclassified sequences</taxon>
        <taxon>metagenomes</taxon>
        <taxon>ecological metagenomes</taxon>
    </lineage>
</organism>
<dbReference type="SUPFAM" id="SSF52540">
    <property type="entry name" value="P-loop containing nucleoside triphosphate hydrolases"/>
    <property type="match status" value="1"/>
</dbReference>
<gene>
    <name evidence="1" type="ORF">S12H4_14011</name>
</gene>
<protein>
    <recommendedName>
        <fullName evidence="2">Transcription termination factor Rho</fullName>
    </recommendedName>
</protein>
<dbReference type="GO" id="GO:0006353">
    <property type="term" value="P:DNA-templated transcription termination"/>
    <property type="evidence" value="ECO:0007669"/>
    <property type="project" value="InterPro"/>
</dbReference>
<name>X1REX5_9ZZZZ</name>
<dbReference type="GO" id="GO:0005524">
    <property type="term" value="F:ATP binding"/>
    <property type="evidence" value="ECO:0007669"/>
    <property type="project" value="InterPro"/>
</dbReference>
<dbReference type="GO" id="GO:0008186">
    <property type="term" value="F:ATP-dependent activity, acting on RNA"/>
    <property type="evidence" value="ECO:0007669"/>
    <property type="project" value="InterPro"/>
</dbReference>
<dbReference type="InterPro" id="IPR027417">
    <property type="entry name" value="P-loop_NTPase"/>
</dbReference>
<accession>X1REX5</accession>
<dbReference type="GO" id="GO:0003723">
    <property type="term" value="F:RNA binding"/>
    <property type="evidence" value="ECO:0007669"/>
    <property type="project" value="InterPro"/>
</dbReference>
<proteinExistence type="predicted"/>
<evidence type="ECO:0000313" key="1">
    <source>
        <dbReference type="EMBL" id="GAI79158.1"/>
    </source>
</evidence>
<sequence>MDDVIYEEFKGTGNMELHLNRKLANRRVFPAIDVKLSGTRREELLLGEMELRKVWLLRKIMDSYDTAEATEQLIERLKEFKSNKAFLESADVK</sequence>
<dbReference type="AlphaFoldDB" id="X1REX5"/>
<evidence type="ECO:0008006" key="2">
    <source>
        <dbReference type="Google" id="ProtNLM"/>
    </source>
</evidence>
<dbReference type="PANTHER" id="PTHR46425">
    <property type="entry name" value="TRANSCRIPTION TERMINATION FACTOR RHO"/>
    <property type="match status" value="1"/>
</dbReference>
<reference evidence="1" key="1">
    <citation type="journal article" date="2014" name="Front. Microbiol.">
        <title>High frequency of phylogenetically diverse reductive dehalogenase-homologous genes in deep subseafloor sedimentary metagenomes.</title>
        <authorList>
            <person name="Kawai M."/>
            <person name="Futagami T."/>
            <person name="Toyoda A."/>
            <person name="Takaki Y."/>
            <person name="Nishi S."/>
            <person name="Hori S."/>
            <person name="Arai W."/>
            <person name="Tsubouchi T."/>
            <person name="Morono Y."/>
            <person name="Uchiyama I."/>
            <person name="Ito T."/>
            <person name="Fujiyama A."/>
            <person name="Inagaki F."/>
            <person name="Takami H."/>
        </authorList>
    </citation>
    <scope>NUCLEOTIDE SEQUENCE</scope>
    <source>
        <strain evidence="1">Expedition CK06-06</strain>
    </source>
</reference>
<dbReference type="PANTHER" id="PTHR46425:SF1">
    <property type="entry name" value="TRANSCRIPTION TERMINATION FACTOR RHO"/>
    <property type="match status" value="1"/>
</dbReference>
<dbReference type="Gene3D" id="3.40.50.300">
    <property type="entry name" value="P-loop containing nucleotide triphosphate hydrolases"/>
    <property type="match status" value="1"/>
</dbReference>